<dbReference type="InterPro" id="IPR036259">
    <property type="entry name" value="MFS_trans_sf"/>
</dbReference>
<dbReference type="PANTHER" id="PTHR23510:SF3">
    <property type="entry name" value="MAJOR FACILITATOR SUPERFAMILY DOMAIN-CONTAINING PROTEIN 8"/>
    <property type="match status" value="1"/>
</dbReference>
<evidence type="ECO:0000256" key="5">
    <source>
        <dbReference type="ARBA" id="ARBA00023136"/>
    </source>
</evidence>
<evidence type="ECO:0008006" key="9">
    <source>
        <dbReference type="Google" id="ProtNLM"/>
    </source>
</evidence>
<keyword evidence="8" id="KW-1185">Reference proteome</keyword>
<dbReference type="PANTHER" id="PTHR23510">
    <property type="entry name" value="INNER MEMBRANE TRANSPORT PROTEIN YAJR"/>
    <property type="match status" value="1"/>
</dbReference>
<dbReference type="GO" id="GO:0005765">
    <property type="term" value="C:lysosomal membrane"/>
    <property type="evidence" value="ECO:0007669"/>
    <property type="project" value="TreeGrafter"/>
</dbReference>
<reference evidence="7 8" key="1">
    <citation type="submission" date="2018-11" db="EMBL/GenBank/DDBJ databases">
        <authorList>
            <consortium name="Pathogen Informatics"/>
        </authorList>
    </citation>
    <scope>NUCLEOTIDE SEQUENCE [LARGE SCALE GENOMIC DNA]</scope>
</reference>
<feature type="transmembrane region" description="Helical" evidence="6">
    <location>
        <begin position="16"/>
        <end position="38"/>
    </location>
</feature>
<proteinExistence type="predicted"/>
<accession>A0A3P7LHI5</accession>
<gene>
    <name evidence="7" type="ORF">SVUK_LOCUS17053</name>
</gene>
<keyword evidence="2" id="KW-0813">Transport</keyword>
<evidence type="ECO:0000256" key="1">
    <source>
        <dbReference type="ARBA" id="ARBA00004127"/>
    </source>
</evidence>
<evidence type="ECO:0000313" key="7">
    <source>
        <dbReference type="EMBL" id="VDM82055.1"/>
    </source>
</evidence>
<dbReference type="OrthoDB" id="370281at2759"/>
<name>A0A3P7LHI5_STRVU</name>
<feature type="transmembrane region" description="Helical" evidence="6">
    <location>
        <begin position="76"/>
        <end position="99"/>
    </location>
</feature>
<keyword evidence="3 6" id="KW-0812">Transmembrane</keyword>
<evidence type="ECO:0000313" key="8">
    <source>
        <dbReference type="Proteomes" id="UP000270094"/>
    </source>
</evidence>
<feature type="transmembrane region" description="Helical" evidence="6">
    <location>
        <begin position="236"/>
        <end position="260"/>
    </location>
</feature>
<protein>
    <recommendedName>
        <fullName evidence="9">Major facilitator superfamily (MFS) profile domain-containing protein</fullName>
    </recommendedName>
</protein>
<dbReference type="Pfam" id="PF07690">
    <property type="entry name" value="MFS_1"/>
    <property type="match status" value="1"/>
</dbReference>
<dbReference type="Proteomes" id="UP000270094">
    <property type="component" value="Unassembled WGS sequence"/>
</dbReference>
<evidence type="ECO:0000256" key="3">
    <source>
        <dbReference type="ARBA" id="ARBA00022692"/>
    </source>
</evidence>
<sequence length="265" mass="28822">MWPYLRTLNPQAEESHFGYIVTFYSVSQCISAFTFGYWSNRIEQVRFPLLTGFFLMMVGNVLYLSLPFYATSSVTIAMLIARFVLGCGTGNICLLRAYVSTSSSKSDRARAIACINGGLAAGSLIGPALQLLFSPLGHQGISILPFFNLNIYNSPALFSLFLDTAGFLAVLFAFEEKYDVLKADAAKTEKLPEPCKVAILVCFGTRSAQISVMATIETLGSAFSMLMFTFNNEQAVAANATAHLVSGIAGAILYLALIVFNLSKW</sequence>
<dbReference type="EMBL" id="UYYB01115781">
    <property type="protein sequence ID" value="VDM82055.1"/>
    <property type="molecule type" value="Genomic_DNA"/>
</dbReference>
<evidence type="ECO:0000256" key="4">
    <source>
        <dbReference type="ARBA" id="ARBA00022989"/>
    </source>
</evidence>
<dbReference type="InterPro" id="IPR051068">
    <property type="entry name" value="MFS_Domain-Containing_Protein"/>
</dbReference>
<dbReference type="SUPFAM" id="SSF103473">
    <property type="entry name" value="MFS general substrate transporter"/>
    <property type="match status" value="1"/>
</dbReference>
<evidence type="ECO:0000256" key="6">
    <source>
        <dbReference type="SAM" id="Phobius"/>
    </source>
</evidence>
<dbReference type="GO" id="GO:0022857">
    <property type="term" value="F:transmembrane transporter activity"/>
    <property type="evidence" value="ECO:0007669"/>
    <property type="project" value="InterPro"/>
</dbReference>
<dbReference type="Gene3D" id="1.20.1250.20">
    <property type="entry name" value="MFS general substrate transporter like domains"/>
    <property type="match status" value="1"/>
</dbReference>
<keyword evidence="4 6" id="KW-1133">Transmembrane helix</keyword>
<keyword evidence="5 6" id="KW-0472">Membrane</keyword>
<dbReference type="GO" id="GO:0012505">
    <property type="term" value="C:endomembrane system"/>
    <property type="evidence" value="ECO:0007669"/>
    <property type="project" value="UniProtKB-SubCell"/>
</dbReference>
<dbReference type="AlphaFoldDB" id="A0A3P7LHI5"/>
<feature type="transmembrane region" description="Helical" evidence="6">
    <location>
        <begin position="156"/>
        <end position="174"/>
    </location>
</feature>
<dbReference type="InterPro" id="IPR011701">
    <property type="entry name" value="MFS"/>
</dbReference>
<feature type="transmembrane region" description="Helical" evidence="6">
    <location>
        <begin position="111"/>
        <end position="136"/>
    </location>
</feature>
<organism evidence="7 8">
    <name type="scientific">Strongylus vulgaris</name>
    <name type="common">Blood worm</name>
    <dbReference type="NCBI Taxonomy" id="40348"/>
    <lineage>
        <taxon>Eukaryota</taxon>
        <taxon>Metazoa</taxon>
        <taxon>Ecdysozoa</taxon>
        <taxon>Nematoda</taxon>
        <taxon>Chromadorea</taxon>
        <taxon>Rhabditida</taxon>
        <taxon>Rhabditina</taxon>
        <taxon>Rhabditomorpha</taxon>
        <taxon>Strongyloidea</taxon>
        <taxon>Strongylidae</taxon>
        <taxon>Strongylus</taxon>
    </lineage>
</organism>
<feature type="transmembrane region" description="Helical" evidence="6">
    <location>
        <begin position="50"/>
        <end position="70"/>
    </location>
</feature>
<evidence type="ECO:0000256" key="2">
    <source>
        <dbReference type="ARBA" id="ARBA00022448"/>
    </source>
</evidence>
<comment type="subcellular location">
    <subcellularLocation>
        <location evidence="1">Endomembrane system</location>
        <topology evidence="1">Multi-pass membrane protein</topology>
    </subcellularLocation>
</comment>